<dbReference type="InterPro" id="IPR011006">
    <property type="entry name" value="CheY-like_superfamily"/>
</dbReference>
<gene>
    <name evidence="10" type="ORF">H8L32_14450</name>
</gene>
<dbReference type="PANTHER" id="PTHR48111">
    <property type="entry name" value="REGULATOR OF RPOS"/>
    <property type="match status" value="1"/>
</dbReference>
<keyword evidence="11" id="KW-1185">Reference proteome</keyword>
<keyword evidence="3" id="KW-0805">Transcription regulation</keyword>
<dbReference type="Gene3D" id="1.10.10.10">
    <property type="entry name" value="Winged helix-like DNA-binding domain superfamily/Winged helix DNA-binding domain"/>
    <property type="match status" value="1"/>
</dbReference>
<feature type="DNA-binding region" description="OmpR/PhoB-type" evidence="7">
    <location>
        <begin position="154"/>
        <end position="254"/>
    </location>
</feature>
<keyword evidence="2" id="KW-0902">Two-component regulatory system</keyword>
<evidence type="ECO:0000256" key="4">
    <source>
        <dbReference type="ARBA" id="ARBA00023125"/>
    </source>
</evidence>
<evidence type="ECO:0000259" key="9">
    <source>
        <dbReference type="PROSITE" id="PS51755"/>
    </source>
</evidence>
<dbReference type="InterPro" id="IPR001789">
    <property type="entry name" value="Sig_transdc_resp-reg_receiver"/>
</dbReference>
<organism evidence="10 11">
    <name type="scientific">Undibacterium hunanense</name>
    <dbReference type="NCBI Taxonomy" id="2762292"/>
    <lineage>
        <taxon>Bacteria</taxon>
        <taxon>Pseudomonadati</taxon>
        <taxon>Pseudomonadota</taxon>
        <taxon>Betaproteobacteria</taxon>
        <taxon>Burkholderiales</taxon>
        <taxon>Oxalobacteraceae</taxon>
        <taxon>Undibacterium</taxon>
    </lineage>
</organism>
<evidence type="ECO:0000256" key="3">
    <source>
        <dbReference type="ARBA" id="ARBA00023015"/>
    </source>
</evidence>
<evidence type="ECO:0000256" key="7">
    <source>
        <dbReference type="PROSITE-ProRule" id="PRU01091"/>
    </source>
</evidence>
<feature type="domain" description="Response regulatory" evidence="8">
    <location>
        <begin position="23"/>
        <end position="136"/>
    </location>
</feature>
<evidence type="ECO:0000256" key="6">
    <source>
        <dbReference type="PROSITE-ProRule" id="PRU00169"/>
    </source>
</evidence>
<dbReference type="Gene3D" id="6.10.250.690">
    <property type="match status" value="1"/>
</dbReference>
<dbReference type="Proteomes" id="UP000650424">
    <property type="component" value="Unassembled WGS sequence"/>
</dbReference>
<keyword evidence="1 6" id="KW-0597">Phosphoprotein</keyword>
<evidence type="ECO:0000256" key="2">
    <source>
        <dbReference type="ARBA" id="ARBA00023012"/>
    </source>
</evidence>
<reference evidence="10 11" key="1">
    <citation type="submission" date="2020-08" db="EMBL/GenBank/DDBJ databases">
        <title>Novel species isolated from subtropical streams in China.</title>
        <authorList>
            <person name="Lu H."/>
        </authorList>
    </citation>
    <scope>NUCLEOTIDE SEQUENCE [LARGE SCALE GENOMIC DNA]</scope>
    <source>
        <strain evidence="10 11">CY18W</strain>
    </source>
</reference>
<dbReference type="SMART" id="SM00448">
    <property type="entry name" value="REC"/>
    <property type="match status" value="1"/>
</dbReference>
<dbReference type="SMART" id="SM00862">
    <property type="entry name" value="Trans_reg_C"/>
    <property type="match status" value="1"/>
</dbReference>
<feature type="domain" description="OmpR/PhoB-type" evidence="9">
    <location>
        <begin position="154"/>
        <end position="254"/>
    </location>
</feature>
<evidence type="ECO:0000256" key="5">
    <source>
        <dbReference type="ARBA" id="ARBA00023163"/>
    </source>
</evidence>
<protein>
    <submittedName>
        <fullName evidence="10">Response regulator transcription factor</fullName>
    </submittedName>
</protein>
<keyword evidence="5" id="KW-0804">Transcription</keyword>
<dbReference type="EMBL" id="JACOGF010000007">
    <property type="protein sequence ID" value="MBC3918691.1"/>
    <property type="molecule type" value="Genomic_DNA"/>
</dbReference>
<evidence type="ECO:0000259" key="8">
    <source>
        <dbReference type="PROSITE" id="PS50110"/>
    </source>
</evidence>
<dbReference type="Pfam" id="PF00072">
    <property type="entry name" value="Response_reg"/>
    <property type="match status" value="1"/>
</dbReference>
<dbReference type="InterPro" id="IPR001867">
    <property type="entry name" value="OmpR/PhoB-type_DNA-bd"/>
</dbReference>
<proteinExistence type="predicted"/>
<dbReference type="PANTHER" id="PTHR48111:SF4">
    <property type="entry name" value="DNA-BINDING DUAL TRANSCRIPTIONAL REGULATOR OMPR"/>
    <property type="match status" value="1"/>
</dbReference>
<comment type="caution">
    <text evidence="10">The sequence shown here is derived from an EMBL/GenBank/DDBJ whole genome shotgun (WGS) entry which is preliminary data.</text>
</comment>
<sequence length="257" mass="28912">MHWTNYSGSSRSCDLSLNTGHLQVLLVDDDAEIGQLLSNYLGKFDIHCVAVQDGVAMQTAMQARDFDVILLDLMLPGDDGLTLLRKLRRHATTPVIMLTARGEFADKILGLESGADDYLIKPLDARELVARIQSVVRRCNATARSVHEATENQQTELRFASWTLHLASRQLRNPDKLVIPLSNAEFRLLHAFIHRPGQVLSRDQLLDIARNKSSEVFDRSIDLLVSRLRQKLGDDPRHPSMLKTIRGEGYMFSASIK</sequence>
<dbReference type="PROSITE" id="PS50110">
    <property type="entry name" value="RESPONSE_REGULATORY"/>
    <property type="match status" value="1"/>
</dbReference>
<evidence type="ECO:0000256" key="1">
    <source>
        <dbReference type="ARBA" id="ARBA00022553"/>
    </source>
</evidence>
<evidence type="ECO:0000313" key="11">
    <source>
        <dbReference type="Proteomes" id="UP000650424"/>
    </source>
</evidence>
<dbReference type="InterPro" id="IPR036388">
    <property type="entry name" value="WH-like_DNA-bd_sf"/>
</dbReference>
<feature type="modified residue" description="4-aspartylphosphate" evidence="6">
    <location>
        <position position="72"/>
    </location>
</feature>
<dbReference type="CDD" id="cd17574">
    <property type="entry name" value="REC_OmpR"/>
    <property type="match status" value="1"/>
</dbReference>
<name>A0ABR6ZS23_9BURK</name>
<dbReference type="Pfam" id="PF00486">
    <property type="entry name" value="Trans_reg_C"/>
    <property type="match status" value="1"/>
</dbReference>
<dbReference type="CDD" id="cd00383">
    <property type="entry name" value="trans_reg_C"/>
    <property type="match status" value="1"/>
</dbReference>
<dbReference type="InterPro" id="IPR016032">
    <property type="entry name" value="Sig_transdc_resp-reg_C-effctor"/>
</dbReference>
<dbReference type="Gene3D" id="3.40.50.2300">
    <property type="match status" value="1"/>
</dbReference>
<dbReference type="SUPFAM" id="SSF52172">
    <property type="entry name" value="CheY-like"/>
    <property type="match status" value="1"/>
</dbReference>
<accession>A0ABR6ZS23</accession>
<dbReference type="SUPFAM" id="SSF46894">
    <property type="entry name" value="C-terminal effector domain of the bipartite response regulators"/>
    <property type="match status" value="1"/>
</dbReference>
<dbReference type="InterPro" id="IPR039420">
    <property type="entry name" value="WalR-like"/>
</dbReference>
<evidence type="ECO:0000313" key="10">
    <source>
        <dbReference type="EMBL" id="MBC3918691.1"/>
    </source>
</evidence>
<keyword evidence="4 7" id="KW-0238">DNA-binding</keyword>
<dbReference type="PROSITE" id="PS51755">
    <property type="entry name" value="OMPR_PHOB"/>
    <property type="match status" value="1"/>
</dbReference>